<gene>
    <name evidence="2" type="ORF">WR25_17043</name>
</gene>
<evidence type="ECO:0000313" key="3">
    <source>
        <dbReference type="Proteomes" id="UP000218231"/>
    </source>
</evidence>
<feature type="compositionally biased region" description="Basic and acidic residues" evidence="1">
    <location>
        <begin position="172"/>
        <end position="184"/>
    </location>
</feature>
<evidence type="ECO:0000256" key="1">
    <source>
        <dbReference type="SAM" id="MobiDB-lite"/>
    </source>
</evidence>
<feature type="compositionally biased region" description="Basic and acidic residues" evidence="1">
    <location>
        <begin position="146"/>
        <end position="164"/>
    </location>
</feature>
<keyword evidence="3" id="KW-1185">Reference proteome</keyword>
<name>A0A2A2KBC7_9BILA</name>
<dbReference type="AlphaFoldDB" id="A0A2A2KBC7"/>
<reference evidence="2 3" key="1">
    <citation type="journal article" date="2017" name="Curr. Biol.">
        <title>Genome architecture and evolution of a unichromosomal asexual nematode.</title>
        <authorList>
            <person name="Fradin H."/>
            <person name="Zegar C."/>
            <person name="Gutwein M."/>
            <person name="Lucas J."/>
            <person name="Kovtun M."/>
            <person name="Corcoran D."/>
            <person name="Baugh L.R."/>
            <person name="Kiontke K."/>
            <person name="Gunsalus K."/>
            <person name="Fitch D.H."/>
            <person name="Piano F."/>
        </authorList>
    </citation>
    <scope>NUCLEOTIDE SEQUENCE [LARGE SCALE GENOMIC DNA]</scope>
    <source>
        <strain evidence="2">PF1309</strain>
    </source>
</reference>
<dbReference type="Proteomes" id="UP000218231">
    <property type="component" value="Unassembled WGS sequence"/>
</dbReference>
<feature type="region of interest" description="Disordered" evidence="1">
    <location>
        <begin position="123"/>
        <end position="204"/>
    </location>
</feature>
<comment type="caution">
    <text evidence="2">The sequence shown here is derived from an EMBL/GenBank/DDBJ whole genome shotgun (WGS) entry which is preliminary data.</text>
</comment>
<feature type="region of interest" description="Disordered" evidence="1">
    <location>
        <begin position="267"/>
        <end position="289"/>
    </location>
</feature>
<accession>A0A2A2KBC7</accession>
<protein>
    <submittedName>
        <fullName evidence="2">Uncharacterized protein</fullName>
    </submittedName>
</protein>
<proteinExistence type="predicted"/>
<sequence length="366" mass="40418">MPATVGAGRLAEPRLEAAVEDRQAAKARIHRNGQDRHVRLFGIGQRGADLGHAQSVQIVADVAMPETAIHQSADAIFGHVEPRGDGADGQLGLTVQAVLHHRPIERTGERLVLLLRRGRIGGDHQGQRAVGRGGCEHVPMPQAEQQQRETERPHQHTDRARDTGNGKAAEGAPRDLRADRPEHDDRDDDDERHARAPPRLHQIGRAVLPGMAQRIDGKRDARDVQNPIERMKRCMRPPLAADHGRADAEIPQRRGQFGNARAEIVLEPRTGKQPEQRQTRRSGELQQCDERRPMLDERQSGRFRQQRGACQGRAVATGAGRRFAKEQRDRQCEQRSYATVQPGFDAQHAGLSAVAPIACDGTLSVG</sequence>
<dbReference type="EMBL" id="LIAE01009121">
    <property type="protein sequence ID" value="PAV71192.1"/>
    <property type="molecule type" value="Genomic_DNA"/>
</dbReference>
<evidence type="ECO:0000313" key="2">
    <source>
        <dbReference type="EMBL" id="PAV71192.1"/>
    </source>
</evidence>
<organism evidence="2 3">
    <name type="scientific">Diploscapter pachys</name>
    <dbReference type="NCBI Taxonomy" id="2018661"/>
    <lineage>
        <taxon>Eukaryota</taxon>
        <taxon>Metazoa</taxon>
        <taxon>Ecdysozoa</taxon>
        <taxon>Nematoda</taxon>
        <taxon>Chromadorea</taxon>
        <taxon>Rhabditida</taxon>
        <taxon>Rhabditina</taxon>
        <taxon>Rhabditomorpha</taxon>
        <taxon>Rhabditoidea</taxon>
        <taxon>Rhabditidae</taxon>
        <taxon>Diploscapter</taxon>
    </lineage>
</organism>